<evidence type="ECO:0000259" key="3">
    <source>
        <dbReference type="PROSITE" id="PS50025"/>
    </source>
</evidence>
<proteinExistence type="predicted"/>
<evidence type="ECO:0000313" key="4">
    <source>
        <dbReference type="EMBL" id="NXH19435.1"/>
    </source>
</evidence>
<feature type="domain" description="Laminin G" evidence="3">
    <location>
        <begin position="1"/>
        <end position="76"/>
    </location>
</feature>
<protein>
    <submittedName>
        <fullName evidence="4">LAMA2 protein</fullName>
    </submittedName>
</protein>
<evidence type="ECO:0000313" key="5">
    <source>
        <dbReference type="Proteomes" id="UP000534107"/>
    </source>
</evidence>
<dbReference type="SUPFAM" id="SSF49899">
    <property type="entry name" value="Concanavalin A-like lectins/glucanases"/>
    <property type="match status" value="1"/>
</dbReference>
<dbReference type="AlphaFoldDB" id="A0A7K9I2M5"/>
<dbReference type="InterPro" id="IPR001791">
    <property type="entry name" value="Laminin_G"/>
</dbReference>
<feature type="non-terminal residue" evidence="4">
    <location>
        <position position="187"/>
    </location>
</feature>
<keyword evidence="5" id="KW-1185">Reference proteome</keyword>
<evidence type="ECO:0000256" key="2">
    <source>
        <dbReference type="SAM" id="MobiDB-lite"/>
    </source>
</evidence>
<feature type="disulfide bond" evidence="1">
    <location>
        <begin position="49"/>
        <end position="76"/>
    </location>
</feature>
<dbReference type="PROSITE" id="PS50025">
    <property type="entry name" value="LAM_G_DOMAIN"/>
    <property type="match status" value="1"/>
</dbReference>
<comment type="caution">
    <text evidence="4">The sequence shown here is derived from an EMBL/GenBank/DDBJ whole genome shotgun (WGS) entry which is preliminary data.</text>
</comment>
<dbReference type="PANTHER" id="PTHR15036">
    <property type="entry name" value="PIKACHURIN-LIKE PROTEIN"/>
    <property type="match status" value="1"/>
</dbReference>
<dbReference type="Pfam" id="PF00054">
    <property type="entry name" value="Laminin_G_1"/>
    <property type="match status" value="1"/>
</dbReference>
<dbReference type="Proteomes" id="UP000534107">
    <property type="component" value="Unassembled WGS sequence"/>
</dbReference>
<feature type="region of interest" description="Disordered" evidence="2">
    <location>
        <begin position="85"/>
        <end position="129"/>
    </location>
</feature>
<reference evidence="4 5" key="1">
    <citation type="submission" date="2019-09" db="EMBL/GenBank/DDBJ databases">
        <title>Bird 10,000 Genomes (B10K) Project - Family phase.</title>
        <authorList>
            <person name="Zhang G."/>
        </authorList>
    </citation>
    <scope>NUCLEOTIDE SEQUENCE [LARGE SCALE GENOMIC DNA]</scope>
    <source>
        <strain evidence="4">B10K-DU-001-16</strain>
        <tissue evidence="4">Muscle</tissue>
    </source>
</reference>
<dbReference type="InterPro" id="IPR013320">
    <property type="entry name" value="ConA-like_dom_sf"/>
</dbReference>
<sequence>FSVQVDEDKVQTQRLPTDMPISVRKLFVGGVSSQFHTAPLRNIPPFEGCIWNLVINATPMDFAQPVSFENADIGQCPSLEPELRPAEDEDKPIHTTVLIQPEPVTNGERESPRTTPASPSPPTPSLSPALVSVDHFTQDSCAADTDPVILEGGKQFGLSRNSHIAVAFDDTKVKNRLTIEFEVRTRA</sequence>
<organism evidence="4 5">
    <name type="scientific">Bucco capensis</name>
    <name type="common">collared puffbird</name>
    <dbReference type="NCBI Taxonomy" id="135168"/>
    <lineage>
        <taxon>Eukaryota</taxon>
        <taxon>Metazoa</taxon>
        <taxon>Chordata</taxon>
        <taxon>Craniata</taxon>
        <taxon>Vertebrata</taxon>
        <taxon>Euteleostomi</taxon>
        <taxon>Archelosauria</taxon>
        <taxon>Archosauria</taxon>
        <taxon>Dinosauria</taxon>
        <taxon>Saurischia</taxon>
        <taxon>Theropoda</taxon>
        <taxon>Coelurosauria</taxon>
        <taxon>Aves</taxon>
        <taxon>Neognathae</taxon>
        <taxon>Neoaves</taxon>
        <taxon>Telluraves</taxon>
        <taxon>Coraciimorphae</taxon>
        <taxon>Piciformes</taxon>
        <taxon>Bucconidae</taxon>
        <taxon>Bucco</taxon>
    </lineage>
</organism>
<gene>
    <name evidence="4" type="primary">Lama2_0</name>
    <name evidence="4" type="ORF">BUCCAP_R11677</name>
</gene>
<dbReference type="Gene3D" id="2.60.120.200">
    <property type="match status" value="1"/>
</dbReference>
<dbReference type="EMBL" id="VWZO01016814">
    <property type="protein sequence ID" value="NXH19435.1"/>
    <property type="molecule type" value="Genomic_DNA"/>
</dbReference>
<dbReference type="PANTHER" id="PTHR15036:SF65">
    <property type="entry name" value="LAMININ SUBUNIT ALPHA-2"/>
    <property type="match status" value="1"/>
</dbReference>
<dbReference type="InterPro" id="IPR050372">
    <property type="entry name" value="Neurexin-related_CASP"/>
</dbReference>
<evidence type="ECO:0000256" key="1">
    <source>
        <dbReference type="PROSITE-ProRule" id="PRU00122"/>
    </source>
</evidence>
<feature type="non-terminal residue" evidence="4">
    <location>
        <position position="1"/>
    </location>
</feature>
<keyword evidence="1" id="KW-1015">Disulfide bond</keyword>
<accession>A0A7K9I2M5</accession>
<name>A0A7K9I2M5_9PICI</name>
<dbReference type="OrthoDB" id="10011303at2759"/>